<evidence type="ECO:0000313" key="2">
    <source>
        <dbReference type="EMBL" id="MDT0418791.1"/>
    </source>
</evidence>
<dbReference type="Pfam" id="PF13466">
    <property type="entry name" value="STAS_2"/>
    <property type="match status" value="1"/>
</dbReference>
<feature type="domain" description="STAS" evidence="1">
    <location>
        <begin position="18"/>
        <end position="118"/>
    </location>
</feature>
<gene>
    <name evidence="2" type="ORF">RM574_25245</name>
</gene>
<dbReference type="AlphaFoldDB" id="A0ABD5EBH2"/>
<dbReference type="Gene3D" id="3.30.750.24">
    <property type="entry name" value="STAS domain"/>
    <property type="match status" value="1"/>
</dbReference>
<evidence type="ECO:0000313" key="3">
    <source>
        <dbReference type="Proteomes" id="UP001183607"/>
    </source>
</evidence>
<comment type="caution">
    <text evidence="2">The sequence shown here is derived from an EMBL/GenBank/DDBJ whole genome shotgun (WGS) entry which is preliminary data.</text>
</comment>
<sequence length="118" mass="12563">MTTSSEPRPPAAAHHDVESVLRLEPRGDLDYDTSPEFLREAAAALAGRGTANVLAVDCRDLGFVDSVGLSALLEIHRDAALANVAVTFTHIGPRLEKLLRITGTYTHLTGATAQKNTS</sequence>
<organism evidence="2 3">
    <name type="scientific">Streptomyces evansiae</name>
    <dbReference type="NCBI Taxonomy" id="3075535"/>
    <lineage>
        <taxon>Bacteria</taxon>
        <taxon>Bacillati</taxon>
        <taxon>Actinomycetota</taxon>
        <taxon>Actinomycetes</taxon>
        <taxon>Kitasatosporales</taxon>
        <taxon>Streptomycetaceae</taxon>
        <taxon>Streptomyces</taxon>
    </lineage>
</organism>
<protein>
    <submittedName>
        <fullName evidence="2">STAS domain-containing protein</fullName>
    </submittedName>
</protein>
<dbReference type="Proteomes" id="UP001183607">
    <property type="component" value="Unassembled WGS sequence"/>
</dbReference>
<evidence type="ECO:0000259" key="1">
    <source>
        <dbReference type="PROSITE" id="PS50801"/>
    </source>
</evidence>
<accession>A0ABD5EBH2</accession>
<reference evidence="3" key="1">
    <citation type="submission" date="2023-07" db="EMBL/GenBank/DDBJ databases">
        <title>30 novel species of actinomycetes from the DSMZ collection.</title>
        <authorList>
            <person name="Nouioui I."/>
        </authorList>
    </citation>
    <scope>NUCLEOTIDE SEQUENCE [LARGE SCALE GENOMIC DNA]</scope>
    <source>
        <strain evidence="3">DSM 41982</strain>
    </source>
</reference>
<dbReference type="EMBL" id="JAVRER010000054">
    <property type="protein sequence ID" value="MDT0418791.1"/>
    <property type="molecule type" value="Genomic_DNA"/>
</dbReference>
<name>A0ABD5EBH2_9ACTN</name>
<dbReference type="PROSITE" id="PS50801">
    <property type="entry name" value="STAS"/>
    <property type="match status" value="1"/>
</dbReference>
<dbReference type="InterPro" id="IPR058548">
    <property type="entry name" value="MlaB-like_STAS"/>
</dbReference>
<dbReference type="CDD" id="cd07043">
    <property type="entry name" value="STAS_anti-anti-sigma_factors"/>
    <property type="match status" value="1"/>
</dbReference>
<dbReference type="SUPFAM" id="SSF52091">
    <property type="entry name" value="SpoIIaa-like"/>
    <property type="match status" value="1"/>
</dbReference>
<dbReference type="InterPro" id="IPR002645">
    <property type="entry name" value="STAS_dom"/>
</dbReference>
<dbReference type="InterPro" id="IPR036513">
    <property type="entry name" value="STAS_dom_sf"/>
</dbReference>
<proteinExistence type="predicted"/>
<dbReference type="RefSeq" id="WP_007819118.1">
    <property type="nucleotide sequence ID" value="NZ_JAVRER010000054.1"/>
</dbReference>